<evidence type="ECO:0000313" key="1">
    <source>
        <dbReference type="EMBL" id="ADN33700.1"/>
    </source>
</evidence>
<protein>
    <submittedName>
        <fullName evidence="1">Uncharacterized protein</fullName>
    </submittedName>
</protein>
<dbReference type="AlphaFoldDB" id="E5GB58"/>
<reference evidence="1" key="1">
    <citation type="journal article" date="2010" name="BMC Genomics">
        <title>Generation of a BAC-based physical map of the melon genome.</title>
        <authorList>
            <person name="Gonzalez V.M."/>
            <person name="Garcia-Mas J."/>
            <person name="Arus P."/>
            <person name="Puigdomenech P."/>
        </authorList>
    </citation>
    <scope>NUCLEOTIDE SEQUENCE</scope>
    <source>
        <tissue evidence="1">Young leaves</tissue>
    </source>
</reference>
<accession>E5GB58</accession>
<organism evidence="1">
    <name type="scientific">Cucumis melo subsp. melo</name>
    <dbReference type="NCBI Taxonomy" id="412675"/>
    <lineage>
        <taxon>Eukaryota</taxon>
        <taxon>Viridiplantae</taxon>
        <taxon>Streptophyta</taxon>
        <taxon>Embryophyta</taxon>
        <taxon>Tracheophyta</taxon>
        <taxon>Spermatophyta</taxon>
        <taxon>Magnoliopsida</taxon>
        <taxon>eudicotyledons</taxon>
        <taxon>Gunneridae</taxon>
        <taxon>Pentapetalae</taxon>
        <taxon>rosids</taxon>
        <taxon>fabids</taxon>
        <taxon>Cucurbitales</taxon>
        <taxon>Cucurbitaceae</taxon>
        <taxon>Benincaseae</taxon>
        <taxon>Cucumis</taxon>
    </lineage>
</organism>
<proteinExistence type="predicted"/>
<dbReference type="EMBL" id="HM854752">
    <property type="protein sequence ID" value="ADN33700.1"/>
    <property type="molecule type" value="Genomic_DNA"/>
</dbReference>
<sequence>MPVQLNWKILHPLDSTRRLTLIFCPPTPTAHVVSRVTLNHSH</sequence>
<reference evidence="1" key="2">
    <citation type="journal article" date="2010" name="BMC Plant Biol.">
        <title>Sequencing of 6.7 Mb of the melon genome using a BAC pooling strategy.</title>
        <authorList>
            <person name="Gonzalez V.M."/>
            <person name="Benjak A."/>
            <person name="Henaff E.M."/>
            <person name="Mir G."/>
            <person name="Casacuberta J.M."/>
            <person name="Garcia-Mas J."/>
            <person name="Puigdomenech P."/>
        </authorList>
    </citation>
    <scope>NUCLEOTIDE SEQUENCE</scope>
    <source>
        <tissue evidence="1">Young leaves</tissue>
    </source>
</reference>
<name>E5GB58_CUCME</name>